<dbReference type="Gene3D" id="2.20.28.200">
    <property type="match status" value="1"/>
</dbReference>
<keyword evidence="2" id="KW-0520">NAD</keyword>
<dbReference type="RefSeq" id="XP_001024981.2">
    <property type="nucleotide sequence ID" value="XM_001024981.2"/>
</dbReference>
<evidence type="ECO:0000256" key="1">
    <source>
        <dbReference type="ARBA" id="ARBA00022679"/>
    </source>
</evidence>
<evidence type="ECO:0000256" key="2">
    <source>
        <dbReference type="ARBA" id="ARBA00023027"/>
    </source>
</evidence>
<feature type="binding site" evidence="3">
    <location>
        <position position="182"/>
    </location>
    <ligand>
        <name>Zn(2+)</name>
        <dbReference type="ChEBI" id="CHEBI:29105"/>
    </ligand>
</feature>
<dbReference type="GO" id="GO:0005634">
    <property type="term" value="C:nucleus"/>
    <property type="evidence" value="ECO:0007669"/>
    <property type="project" value="TreeGrafter"/>
</dbReference>
<dbReference type="GO" id="GO:0046872">
    <property type="term" value="F:metal ion binding"/>
    <property type="evidence" value="ECO:0007669"/>
    <property type="project" value="UniProtKB-KW"/>
</dbReference>
<organism evidence="5 6">
    <name type="scientific">Tetrahymena thermophila (strain SB210)</name>
    <dbReference type="NCBI Taxonomy" id="312017"/>
    <lineage>
        <taxon>Eukaryota</taxon>
        <taxon>Sar</taxon>
        <taxon>Alveolata</taxon>
        <taxon>Ciliophora</taxon>
        <taxon>Intramacronucleata</taxon>
        <taxon>Oligohymenophorea</taxon>
        <taxon>Hymenostomatida</taxon>
        <taxon>Tetrahymenina</taxon>
        <taxon>Tetrahymenidae</taxon>
        <taxon>Tetrahymena</taxon>
    </lineage>
</organism>
<dbReference type="AlphaFoldDB" id="I7M420"/>
<dbReference type="Pfam" id="PF02146">
    <property type="entry name" value="SIR2"/>
    <property type="match status" value="1"/>
</dbReference>
<reference evidence="6" key="1">
    <citation type="journal article" date="2006" name="PLoS Biol.">
        <title>Macronuclear genome sequence of the ciliate Tetrahymena thermophila, a model eukaryote.</title>
        <authorList>
            <person name="Eisen J.A."/>
            <person name="Coyne R.S."/>
            <person name="Wu M."/>
            <person name="Wu D."/>
            <person name="Thiagarajan M."/>
            <person name="Wortman J.R."/>
            <person name="Badger J.H."/>
            <person name="Ren Q."/>
            <person name="Amedeo P."/>
            <person name="Jones K.M."/>
            <person name="Tallon L.J."/>
            <person name="Delcher A.L."/>
            <person name="Salzberg S.L."/>
            <person name="Silva J.C."/>
            <person name="Haas B.J."/>
            <person name="Majoros W.H."/>
            <person name="Farzad M."/>
            <person name="Carlton J.M."/>
            <person name="Smith R.K. Jr."/>
            <person name="Garg J."/>
            <person name="Pearlman R.E."/>
            <person name="Karrer K.M."/>
            <person name="Sun L."/>
            <person name="Manning G."/>
            <person name="Elde N.C."/>
            <person name="Turkewitz A.P."/>
            <person name="Asai D.J."/>
            <person name="Wilkes D.E."/>
            <person name="Wang Y."/>
            <person name="Cai H."/>
            <person name="Collins K."/>
            <person name="Stewart B.A."/>
            <person name="Lee S.R."/>
            <person name="Wilamowska K."/>
            <person name="Weinberg Z."/>
            <person name="Ruzzo W.L."/>
            <person name="Wloga D."/>
            <person name="Gaertig J."/>
            <person name="Frankel J."/>
            <person name="Tsao C.-C."/>
            <person name="Gorovsky M.A."/>
            <person name="Keeling P.J."/>
            <person name="Waller R.F."/>
            <person name="Patron N.J."/>
            <person name="Cherry J.M."/>
            <person name="Stover N.A."/>
            <person name="Krieger C.J."/>
            <person name="del Toro C."/>
            <person name="Ryder H.F."/>
            <person name="Williamson S.C."/>
            <person name="Barbeau R.A."/>
            <person name="Hamilton E.P."/>
            <person name="Orias E."/>
        </authorList>
    </citation>
    <scope>NUCLEOTIDE SEQUENCE [LARGE SCALE GENOMIC DNA]</scope>
    <source>
        <strain evidence="6">SB210</strain>
    </source>
</reference>
<dbReference type="Gene3D" id="3.40.50.1220">
    <property type="entry name" value="TPP-binding domain"/>
    <property type="match status" value="1"/>
</dbReference>
<dbReference type="InterPro" id="IPR026590">
    <property type="entry name" value="Ssirtuin_cat_dom"/>
</dbReference>
<dbReference type="Proteomes" id="UP000009168">
    <property type="component" value="Unassembled WGS sequence"/>
</dbReference>
<name>I7M420_TETTS</name>
<proteinExistence type="predicted"/>
<dbReference type="STRING" id="312017.I7M420"/>
<gene>
    <name evidence="5" type="ORF">TTHERM_00242580</name>
</gene>
<feature type="binding site" evidence="3">
    <location>
        <position position="214"/>
    </location>
    <ligand>
        <name>Zn(2+)</name>
        <dbReference type="ChEBI" id="CHEBI:29105"/>
    </ligand>
</feature>
<dbReference type="GO" id="GO:0017136">
    <property type="term" value="F:histone deacetylase activity, NAD-dependent"/>
    <property type="evidence" value="ECO:0007669"/>
    <property type="project" value="TreeGrafter"/>
</dbReference>
<dbReference type="CDD" id="cd01407">
    <property type="entry name" value="SIR2-fam"/>
    <property type="match status" value="1"/>
</dbReference>
<keyword evidence="3" id="KW-0479">Metal-binding</keyword>
<dbReference type="OrthoDB" id="424302at2759"/>
<dbReference type="FunCoup" id="I7M420">
    <property type="interactions" value="112"/>
</dbReference>
<dbReference type="SUPFAM" id="SSF52467">
    <property type="entry name" value="DHS-like NAD/FAD-binding domain"/>
    <property type="match status" value="1"/>
</dbReference>
<keyword evidence="3" id="KW-0862">Zinc</keyword>
<dbReference type="KEGG" id="tet:TTHERM_00242580"/>
<keyword evidence="1" id="KW-0808">Transferase</keyword>
<dbReference type="InterPro" id="IPR050134">
    <property type="entry name" value="NAD-dep_sirtuin_deacylases"/>
</dbReference>
<evidence type="ECO:0000313" key="6">
    <source>
        <dbReference type="Proteomes" id="UP000009168"/>
    </source>
</evidence>
<sequence length="447" mass="51619">MKINKFIKKAFSTIQESEYSKYFSKNSVYHQKDKFLFNPRLKDTQEHQDSPEQIDTKVNQLIELLQKSKNAVILTGAGVSTASGIPDYRSGANTILKTGPGKWELEENKKKFLEEKGKPQIILAINAFPSPTHMAISKLYKENLIKSVITQNVDNLHHQSGIPRKDIHELHGNIISERCEKCNYVHYRDFYTRLKHLKWGDPHNTGRICQKNGCDGQLHDTLVFFGESVLQNIKQSAQEQIESADLCIVVGTSLTVQSAARLVWISQQRGIPIVIINLQKTSYDSKALKINGLCEPIFDLILKKLNFQPDKFTVQRDIILRFQKTGFCSFDLFADCESFDGSHLSAIKQLEIWYRKENGNQLYKSFEGHPYYFQAEDSFNIDQIKLNFFSHHKEKSHFIYDQEVLQNGQLFSMSSPGSLIFLTSKLTYEFQDQKDEWIAQHKIESYK</sequence>
<evidence type="ECO:0000313" key="5">
    <source>
        <dbReference type="EMBL" id="EAS04736.2"/>
    </source>
</evidence>
<dbReference type="InParanoid" id="I7M420"/>
<dbReference type="PROSITE" id="PS50305">
    <property type="entry name" value="SIRTUIN"/>
    <property type="match status" value="1"/>
</dbReference>
<feature type="active site" description="Proton acceptor" evidence="3">
    <location>
        <position position="171"/>
    </location>
</feature>
<feature type="domain" description="Deacetylase sirtuin-type" evidence="4">
    <location>
        <begin position="51"/>
        <end position="308"/>
    </location>
</feature>
<keyword evidence="6" id="KW-1185">Reference proteome</keyword>
<dbReference type="PANTHER" id="PTHR11085">
    <property type="entry name" value="NAD-DEPENDENT PROTEIN DEACYLASE SIRTUIN-5, MITOCHONDRIAL-RELATED"/>
    <property type="match status" value="1"/>
</dbReference>
<dbReference type="EMBL" id="GG662443">
    <property type="protein sequence ID" value="EAS04736.2"/>
    <property type="molecule type" value="Genomic_DNA"/>
</dbReference>
<dbReference type="eggNOG" id="KOG1905">
    <property type="taxonomic scope" value="Eukaryota"/>
</dbReference>
<dbReference type="PANTHER" id="PTHR11085:SF10">
    <property type="entry name" value="NAD-DEPENDENT PROTEIN DEACYLASE SIRTUIN-5, MITOCHONDRIAL-RELATED"/>
    <property type="match status" value="1"/>
</dbReference>
<accession>I7M420</accession>
<dbReference type="GeneID" id="7845263"/>
<feature type="binding site" evidence="3">
    <location>
        <position position="209"/>
    </location>
    <ligand>
        <name>Zn(2+)</name>
        <dbReference type="ChEBI" id="CHEBI:29105"/>
    </ligand>
</feature>
<dbReference type="InterPro" id="IPR029035">
    <property type="entry name" value="DHS-like_NAD/FAD-binding_dom"/>
</dbReference>
<evidence type="ECO:0000256" key="3">
    <source>
        <dbReference type="PROSITE-ProRule" id="PRU00236"/>
    </source>
</evidence>
<evidence type="ECO:0000259" key="4">
    <source>
        <dbReference type="PROSITE" id="PS50305"/>
    </source>
</evidence>
<dbReference type="GO" id="GO:0070403">
    <property type="term" value="F:NAD+ binding"/>
    <property type="evidence" value="ECO:0007669"/>
    <property type="project" value="InterPro"/>
</dbReference>
<protein>
    <submittedName>
        <fullName evidence="5">SIR2 family transcriptional regulator</fullName>
    </submittedName>
</protein>
<feature type="binding site" evidence="3">
    <location>
        <position position="179"/>
    </location>
    <ligand>
        <name>Zn(2+)</name>
        <dbReference type="ChEBI" id="CHEBI:29105"/>
    </ligand>
</feature>
<dbReference type="InterPro" id="IPR003000">
    <property type="entry name" value="Sirtuin"/>
</dbReference>